<evidence type="ECO:0000256" key="2">
    <source>
        <dbReference type="ARBA" id="ARBA00004606"/>
    </source>
</evidence>
<keyword evidence="7 12" id="KW-1133">Transmembrane helix</keyword>
<feature type="transmembrane region" description="Helical" evidence="12">
    <location>
        <begin position="956"/>
        <end position="976"/>
    </location>
</feature>
<evidence type="ECO:0000256" key="8">
    <source>
        <dbReference type="ARBA" id="ARBA00023136"/>
    </source>
</evidence>
<keyword evidence="15" id="KW-1185">Reference proteome</keyword>
<evidence type="ECO:0000256" key="1">
    <source>
        <dbReference type="ARBA" id="ARBA00004141"/>
    </source>
</evidence>
<evidence type="ECO:0000313" key="14">
    <source>
        <dbReference type="EMBL" id="TIA92916.1"/>
    </source>
</evidence>
<feature type="transmembrane region" description="Helical" evidence="12">
    <location>
        <begin position="688"/>
        <end position="708"/>
    </location>
</feature>
<comment type="similarity">
    <text evidence="4">Belongs to the SKN1/KRE6 family.</text>
</comment>
<feature type="transmembrane region" description="Helical" evidence="12">
    <location>
        <begin position="1058"/>
        <end position="1079"/>
    </location>
</feature>
<dbReference type="GO" id="GO:0005789">
    <property type="term" value="C:endoplasmic reticulum membrane"/>
    <property type="evidence" value="ECO:0007669"/>
    <property type="project" value="TreeGrafter"/>
</dbReference>
<gene>
    <name evidence="14" type="ORF">E3P99_00353</name>
</gene>
<evidence type="ECO:0000313" key="15">
    <source>
        <dbReference type="Proteomes" id="UP000310189"/>
    </source>
</evidence>
<feature type="transmembrane region" description="Helical" evidence="12">
    <location>
        <begin position="1025"/>
        <end position="1052"/>
    </location>
</feature>
<proteinExistence type="inferred from homology"/>
<feature type="region of interest" description="Disordered" evidence="11">
    <location>
        <begin position="20"/>
        <end position="81"/>
    </location>
</feature>
<evidence type="ECO:0000256" key="4">
    <source>
        <dbReference type="ARBA" id="ARBA00010962"/>
    </source>
</evidence>
<evidence type="ECO:0000256" key="11">
    <source>
        <dbReference type="SAM" id="MobiDB-lite"/>
    </source>
</evidence>
<dbReference type="EMBL" id="SPNW01000004">
    <property type="protein sequence ID" value="TIA92916.1"/>
    <property type="molecule type" value="Genomic_DNA"/>
</dbReference>
<sequence>MGFLNAINWPTRSVRVSDVASEEIKAMGRSPSSLSSRSGSLTPNRSAFSPAPYSASPDPEWWSIDHTSAEDDDDMHDPGTARKLDRSGHAFTVRGLMNLGCVSIIAGALLMLFAGYPLYEAFRKRDPEQGGGYGLGGVNATGQIPEYSINFGMIDPDTPQSAYNRKGFDGSQQVLVFSDEFNVDGRTFYPGEDPYWEAVDLHYWGTNNLEWYSPQQVTTSEGKLAITLDNRETHDLEYAGGMISTWNKFCFSENAYMSASIALPGRSDVWGLWPAFWTMGNLGRAAYGASLEGLWPYSYDTCDVGTVANQTYHGVPAVVANHEVGSEYDEGALSYLPGQRLSRCTCPGEYHPGPVDSKTGEFIGRSAPEIDVFEAQVEIASRTGKVSQSAQWAPFNANYQFIDKKGTTYEFHNDEAEINVYLGGVFQQATSSLATTNQACYSGDNPTPNGSCYSEYGIEFEGGKDGHVTWASDGEETWTIFGSAMGPDPVAQIGQRPISEEPMYIILNLGISKNFGDVNFDELVFPAIMYVDWVRVYQPTGSINLGCDPKNRPTAEYIDHYKEAYQNPNMTTFVDDYGQSFPKNRFLGECFLKNIKRQNSTNNASSSSVQEKSLNADDDDLKPPSSFTASPFRRPLTFKAFITPPYPLGPSPGYIISIRNAVCYSWLNLLLLSAPISWALHQVHITDIGTFVTSILGVVPLAALLSFGTEEIALRTSVPLGGLLNATLGNLVEIIIAVLALVRCELSIVQSSLLGGLLSNILLVLGMSFLAGGIKFSQQSFKQLPASLNTSLLLLSVMSLMVPLAFHTILGDKFPDDPQSEKTFILQMSRGTSIILIFIYLCYMMFTFYTHQEEFLDQVDEDDDAAHAPESPSQAHATAHQQQQQQQQQQAPQAYSHATSYSEDIEAGFKRPQLKRARTAPIIATPIMQSTSTYSTSTKCDTPRPFSKRQMEYPRLNLWTSIAILVITTILLYFTCEALVDSIQGLAESTSASKEWISLIILPIVGNAAEHATAVIAAAKGKQELAMAVALGSTVQIAIFVIPLVVLLSWIISKPLTLVFEPMETITLFLSVLLARFAIEDGRSHWLSGCVLFGSYFIIALVFWYFPKQDTFELIRCV</sequence>
<dbReference type="FunFam" id="2.60.120.200:FF:000259">
    <property type="entry name" value="Chromosome 9, whole genome shotgun sequence"/>
    <property type="match status" value="1"/>
</dbReference>
<dbReference type="InterPro" id="IPR000757">
    <property type="entry name" value="Beta-glucanase-like"/>
</dbReference>
<keyword evidence="5 12" id="KW-0812">Transmembrane</keyword>
<evidence type="ECO:0000256" key="6">
    <source>
        <dbReference type="ARBA" id="ARBA00022968"/>
    </source>
</evidence>
<feature type="transmembrane region" description="Helical" evidence="12">
    <location>
        <begin position="748"/>
        <end position="771"/>
    </location>
</feature>
<evidence type="ECO:0000256" key="7">
    <source>
        <dbReference type="ARBA" id="ARBA00022989"/>
    </source>
</evidence>
<feature type="transmembrane region" description="Helical" evidence="12">
    <location>
        <begin position="996"/>
        <end position="1018"/>
    </location>
</feature>
<reference evidence="14 15" key="1">
    <citation type="submission" date="2019-03" db="EMBL/GenBank/DDBJ databases">
        <title>Sequencing 23 genomes of Wallemia ichthyophaga.</title>
        <authorList>
            <person name="Gostincar C."/>
        </authorList>
    </citation>
    <scope>NUCLEOTIDE SEQUENCE [LARGE SCALE GENOMIC DNA]</scope>
    <source>
        <strain evidence="14 15">EXF-5753</strain>
    </source>
</reference>
<dbReference type="Pfam" id="PF01699">
    <property type="entry name" value="Na_Ca_ex"/>
    <property type="match status" value="2"/>
</dbReference>
<evidence type="ECO:0000256" key="3">
    <source>
        <dbReference type="ARBA" id="ARBA00008170"/>
    </source>
</evidence>
<dbReference type="PANTHER" id="PTHR31361:SF1">
    <property type="entry name" value="BETA-GLUCAN SYNTHESIS-ASSOCIATED PROTEIN KRE6-RELATED"/>
    <property type="match status" value="1"/>
</dbReference>
<evidence type="ECO:0000256" key="10">
    <source>
        <dbReference type="ARBA" id="ARBA00023316"/>
    </source>
</evidence>
<dbReference type="SUPFAM" id="SSF49899">
    <property type="entry name" value="Concanavalin A-like lectins/glucanases"/>
    <property type="match status" value="1"/>
</dbReference>
<dbReference type="Gene3D" id="2.60.120.200">
    <property type="match status" value="2"/>
</dbReference>
<accession>A0A4T0G0N3</accession>
<feature type="region of interest" description="Disordered" evidence="11">
    <location>
        <begin position="600"/>
        <end position="628"/>
    </location>
</feature>
<feature type="transmembrane region" description="Helical" evidence="12">
    <location>
        <begin position="1086"/>
        <end position="1106"/>
    </location>
</feature>
<dbReference type="AlphaFoldDB" id="A0A4T0G0N3"/>
<keyword evidence="8 12" id="KW-0472">Membrane</keyword>
<feature type="transmembrane region" description="Helical" evidence="12">
    <location>
        <begin position="720"/>
        <end position="742"/>
    </location>
</feature>
<comment type="caution">
    <text evidence="14">The sequence shown here is derived from an EMBL/GenBank/DDBJ whole genome shotgun (WGS) entry which is preliminary data.</text>
</comment>
<comment type="subcellular location">
    <subcellularLocation>
        <location evidence="1">Membrane</location>
        <topology evidence="1">Multi-pass membrane protein</topology>
    </subcellularLocation>
    <subcellularLocation>
        <location evidence="2">Membrane</location>
        <topology evidence="2">Single-pass type II membrane protein</topology>
    </subcellularLocation>
</comment>
<dbReference type="PROSITE" id="PS51762">
    <property type="entry name" value="GH16_2"/>
    <property type="match status" value="1"/>
</dbReference>
<dbReference type="Proteomes" id="UP000310189">
    <property type="component" value="Unassembled WGS sequence"/>
</dbReference>
<feature type="transmembrane region" description="Helical" evidence="12">
    <location>
        <begin position="792"/>
        <end position="810"/>
    </location>
</feature>
<protein>
    <recommendedName>
        <fullName evidence="13">GH16 domain-containing protein</fullName>
    </recommendedName>
</protein>
<dbReference type="Pfam" id="PF03935">
    <property type="entry name" value="SKN1_KRE6_Sbg1"/>
    <property type="match status" value="1"/>
</dbReference>
<dbReference type="InterPro" id="IPR044880">
    <property type="entry name" value="NCX_ion-bd_dom_sf"/>
</dbReference>
<dbReference type="OrthoDB" id="412647at2759"/>
<feature type="domain" description="GH16" evidence="13">
    <location>
        <begin position="145"/>
        <end position="542"/>
    </location>
</feature>
<dbReference type="GO" id="GO:0055085">
    <property type="term" value="P:transmembrane transport"/>
    <property type="evidence" value="ECO:0007669"/>
    <property type="project" value="InterPro"/>
</dbReference>
<feature type="region of interest" description="Disordered" evidence="11">
    <location>
        <begin position="863"/>
        <end position="897"/>
    </location>
</feature>
<dbReference type="InterPro" id="IPR004837">
    <property type="entry name" value="NaCa_Exmemb"/>
</dbReference>
<comment type="similarity">
    <text evidence="3">Belongs to the Ca(2+):cation antiporter (CaCA) (TC 2.A.19) family.</text>
</comment>
<evidence type="ECO:0000256" key="5">
    <source>
        <dbReference type="ARBA" id="ARBA00022692"/>
    </source>
</evidence>
<dbReference type="GO" id="GO:0031505">
    <property type="term" value="P:fungal-type cell wall organization"/>
    <property type="evidence" value="ECO:0007669"/>
    <property type="project" value="TreeGrafter"/>
</dbReference>
<evidence type="ECO:0000256" key="9">
    <source>
        <dbReference type="ARBA" id="ARBA00023180"/>
    </source>
</evidence>
<feature type="transmembrane region" description="Helical" evidence="12">
    <location>
        <begin position="96"/>
        <end position="119"/>
    </location>
</feature>
<keyword evidence="9" id="KW-0325">Glycoprotein</keyword>
<feature type="compositionally biased region" description="Low complexity" evidence="11">
    <location>
        <begin position="874"/>
        <end position="894"/>
    </location>
</feature>
<dbReference type="Gene3D" id="1.20.1420.30">
    <property type="entry name" value="NCX, central ion-binding region"/>
    <property type="match status" value="2"/>
</dbReference>
<evidence type="ECO:0000256" key="12">
    <source>
        <dbReference type="SAM" id="Phobius"/>
    </source>
</evidence>
<dbReference type="GO" id="GO:0005886">
    <property type="term" value="C:plasma membrane"/>
    <property type="evidence" value="ECO:0007669"/>
    <property type="project" value="TreeGrafter"/>
</dbReference>
<keyword evidence="6" id="KW-0735">Signal-anchor</keyword>
<dbReference type="InterPro" id="IPR013320">
    <property type="entry name" value="ConA-like_dom_sf"/>
</dbReference>
<dbReference type="GO" id="GO:0006078">
    <property type="term" value="P:(1-&gt;6)-beta-D-glucan biosynthetic process"/>
    <property type="evidence" value="ECO:0007669"/>
    <property type="project" value="TreeGrafter"/>
</dbReference>
<dbReference type="CDD" id="cd02180">
    <property type="entry name" value="GH16_fungal_KRE6_glucanase"/>
    <property type="match status" value="1"/>
</dbReference>
<evidence type="ECO:0000259" key="13">
    <source>
        <dbReference type="PROSITE" id="PS51762"/>
    </source>
</evidence>
<name>A0A4T0G0N3_9BASI</name>
<feature type="transmembrane region" description="Helical" evidence="12">
    <location>
        <begin position="830"/>
        <end position="849"/>
    </location>
</feature>
<dbReference type="InterPro" id="IPR005629">
    <property type="entry name" value="Skn1/Kre6/Sbg1"/>
</dbReference>
<dbReference type="GO" id="GO:0015926">
    <property type="term" value="F:glucosidase activity"/>
    <property type="evidence" value="ECO:0007669"/>
    <property type="project" value="TreeGrafter"/>
</dbReference>
<organism evidence="14 15">
    <name type="scientific">Wallemia hederae</name>
    <dbReference type="NCBI Taxonomy" id="1540922"/>
    <lineage>
        <taxon>Eukaryota</taxon>
        <taxon>Fungi</taxon>
        <taxon>Dikarya</taxon>
        <taxon>Basidiomycota</taxon>
        <taxon>Wallemiomycotina</taxon>
        <taxon>Wallemiomycetes</taxon>
        <taxon>Wallemiales</taxon>
        <taxon>Wallemiaceae</taxon>
        <taxon>Wallemia</taxon>
    </lineage>
</organism>
<feature type="compositionally biased region" description="Polar residues" evidence="11">
    <location>
        <begin position="600"/>
        <end position="613"/>
    </location>
</feature>
<keyword evidence="10" id="KW-0961">Cell wall biogenesis/degradation</keyword>
<dbReference type="PANTHER" id="PTHR31361">
    <property type="entry name" value="BETA-GLUCAN SYNTHESIS-ASSOCIATED PROTEIN KRE6-RELATED"/>
    <property type="match status" value="1"/>
</dbReference>
<feature type="compositionally biased region" description="Low complexity" evidence="11">
    <location>
        <begin position="28"/>
        <end position="59"/>
    </location>
</feature>